<name>A0A229UKY2_9BACL</name>
<dbReference type="InterPro" id="IPR012334">
    <property type="entry name" value="Pectin_lyas_fold"/>
</dbReference>
<dbReference type="SMART" id="SM00710">
    <property type="entry name" value="PbH1"/>
    <property type="match status" value="4"/>
</dbReference>
<keyword evidence="2" id="KW-1185">Reference proteome</keyword>
<reference evidence="1 2" key="1">
    <citation type="submission" date="2017-07" db="EMBL/GenBank/DDBJ databases">
        <title>Genome sequencing and assembly of Paenibacillus rigui.</title>
        <authorList>
            <person name="Mayilraj S."/>
        </authorList>
    </citation>
    <scope>NUCLEOTIDE SEQUENCE [LARGE SCALE GENOMIC DNA]</scope>
    <source>
        <strain evidence="1 2">JCM 16352</strain>
    </source>
</reference>
<accession>A0A229UKY2</accession>
<dbReference type="Gene3D" id="2.160.20.10">
    <property type="entry name" value="Single-stranded right-handed beta-helix, Pectin lyase-like"/>
    <property type="match status" value="1"/>
</dbReference>
<dbReference type="Proteomes" id="UP000215509">
    <property type="component" value="Unassembled WGS sequence"/>
</dbReference>
<protein>
    <submittedName>
        <fullName evidence="1">Uncharacterized protein</fullName>
    </submittedName>
</protein>
<dbReference type="AlphaFoldDB" id="A0A229UKY2"/>
<dbReference type="InterPro" id="IPR006626">
    <property type="entry name" value="PbH1"/>
</dbReference>
<sequence length="524" mass="57896">MNVMEIMGPDLAKLIAAANANLKRVPYVYNVQGYGALGNGINDDTSAIQAAVNDCIANGGGVVVIPRTSTYYKVTGFINATLTDGMSLVVMGDGYPELRFTPSTFSGNYVAMFNFLSVSDTPVNVNVRVEGVKFNGIGVPEQWTVTDFNSLKTIIGLDIKATYAYVNDCQFDNLYGYGLRIKNYRKAIVNSCHFEKVGGHWYTTDGYDSFGDSVYFAFAQDKYAIATASNCRMIGYPSDRPRLSRIAVTFEFGAGNGYIENCYMEGYDRGVHVEAAYDMKLDIEDVTIERYDVGIFVHGGAKSVTVKSGKFFDNQGSYAGTSGPVGTYSITNAPDFFQFNNCIFDLAADCESFIDSLTYFYNCEFKSNTGRWTMKSVLVQNFTDCVFIGKAVYFYLSQVEKFIGCKFLGKTGTGQTEVLRFEGGFAKKFADCRFVNAFTGLANCIDFNFEFDSCRFEKDGTLTLTDDAGNAVTGFIFNFNTTIIIRDCIQVVNAAFPFDYYGGTGTRYLGTNNKVVNNVWSSYP</sequence>
<proteinExistence type="predicted"/>
<dbReference type="SUPFAM" id="SSF51126">
    <property type="entry name" value="Pectin lyase-like"/>
    <property type="match status" value="1"/>
</dbReference>
<dbReference type="OrthoDB" id="2651448at2"/>
<organism evidence="1 2">
    <name type="scientific">Paenibacillus rigui</name>
    <dbReference type="NCBI Taxonomy" id="554312"/>
    <lineage>
        <taxon>Bacteria</taxon>
        <taxon>Bacillati</taxon>
        <taxon>Bacillota</taxon>
        <taxon>Bacilli</taxon>
        <taxon>Bacillales</taxon>
        <taxon>Paenibacillaceae</taxon>
        <taxon>Paenibacillus</taxon>
    </lineage>
</organism>
<dbReference type="EMBL" id="NMQW01000036">
    <property type="protein sequence ID" value="OXM83964.1"/>
    <property type="molecule type" value="Genomic_DNA"/>
</dbReference>
<evidence type="ECO:0000313" key="1">
    <source>
        <dbReference type="EMBL" id="OXM83964.1"/>
    </source>
</evidence>
<comment type="caution">
    <text evidence="1">The sequence shown here is derived from an EMBL/GenBank/DDBJ whole genome shotgun (WGS) entry which is preliminary data.</text>
</comment>
<dbReference type="RefSeq" id="WP_094017210.1">
    <property type="nucleotide sequence ID" value="NZ_NMQW01000036.1"/>
</dbReference>
<evidence type="ECO:0000313" key="2">
    <source>
        <dbReference type="Proteomes" id="UP000215509"/>
    </source>
</evidence>
<dbReference type="InterPro" id="IPR011050">
    <property type="entry name" value="Pectin_lyase_fold/virulence"/>
</dbReference>
<gene>
    <name evidence="1" type="ORF">CF651_22895</name>
</gene>